<sequence length="481" mass="50693">MPSISKTVQLGSYWKMTLNVSESSTSTASNTSTLSYSLVLTSTGGSAQYNGAGSYAININGSRVRSGTVNLNVGTYGSVTLASGSTTVGHNNDGSKTVSVSASYSSAASAYYLPSSGSTSGSLALTKIPRASKISTFTGTTVDGNFSVTYTKSVSTYTDKLRISIPNVKALMTIDYNTSGTSFTLDSASLEYIYSNYTTTQTVQLGAVMETYNGTTKIGESSEYKIDVSINCPPAINNVALTETGLTDAGISNTDCVALIGKKSIKVTATAQHHASIKLIQIQNGNVTKSVSDSSTATIGFDNLSSATFVVTVTDSRGFTVSKTVTGTYYDYFKPTIQSLSVARPTDTASTATISGTGTYWNGTIGTKANTITYTITDDASVSDKIPTISNRSWSISEAVSNVPYQSSFHFTVTIKDAFGQSETRQITLPSTTPVVWIGKSQVKVNGKSVNTAIAQAEELMQWKQKVLAGETAVIIFESEE</sequence>
<dbReference type="InterPro" id="IPR008577">
    <property type="entry name" value="DUF859"/>
</dbReference>
<name>A0A3N0I0L0_9FIRM</name>
<evidence type="ECO:0000313" key="2">
    <source>
        <dbReference type="Proteomes" id="UP000276568"/>
    </source>
</evidence>
<dbReference type="AlphaFoldDB" id="A0A3N0I0L0"/>
<dbReference type="RefSeq" id="WP_128520935.1">
    <property type="nucleotide sequence ID" value="NZ_RJQC01000003.1"/>
</dbReference>
<comment type="caution">
    <text evidence="1">The sequence shown here is derived from an EMBL/GenBank/DDBJ whole genome shotgun (WGS) entry which is preliminary data.</text>
</comment>
<dbReference type="Proteomes" id="UP000276568">
    <property type="component" value="Unassembled WGS sequence"/>
</dbReference>
<accession>A0A3N0I0L0</accession>
<protein>
    <submittedName>
        <fullName evidence="1">Uncharacterized protein</fullName>
    </submittedName>
</protein>
<organism evidence="1 2">
    <name type="scientific">Absicoccus porci</name>
    <dbReference type="NCBI Taxonomy" id="2486576"/>
    <lineage>
        <taxon>Bacteria</taxon>
        <taxon>Bacillati</taxon>
        <taxon>Bacillota</taxon>
        <taxon>Erysipelotrichia</taxon>
        <taxon>Erysipelotrichales</taxon>
        <taxon>Erysipelotrichaceae</taxon>
        <taxon>Absicoccus</taxon>
    </lineage>
</organism>
<dbReference type="Pfam" id="PF05895">
    <property type="entry name" value="DUF859"/>
    <property type="match status" value="1"/>
</dbReference>
<gene>
    <name evidence="1" type="ORF">EDX97_09630</name>
</gene>
<keyword evidence="2" id="KW-1185">Reference proteome</keyword>
<reference evidence="1 2" key="1">
    <citation type="submission" date="2018-11" db="EMBL/GenBank/DDBJ databases">
        <title>Clostridium sp. nov., a member of the family Erysipelotrichaceae isolated from pig faeces.</title>
        <authorList>
            <person name="Chang Y.-H."/>
        </authorList>
    </citation>
    <scope>NUCLEOTIDE SEQUENCE [LARGE SCALE GENOMIC DNA]</scope>
    <source>
        <strain evidence="1 2">YH-panp20</strain>
    </source>
</reference>
<proteinExistence type="predicted"/>
<dbReference type="EMBL" id="RJQC01000003">
    <property type="protein sequence ID" value="RNM29872.1"/>
    <property type="molecule type" value="Genomic_DNA"/>
</dbReference>
<evidence type="ECO:0000313" key="1">
    <source>
        <dbReference type="EMBL" id="RNM29872.1"/>
    </source>
</evidence>